<dbReference type="EMBL" id="SRLO01000886">
    <property type="protein sequence ID" value="TNN44742.1"/>
    <property type="molecule type" value="Genomic_DNA"/>
</dbReference>
<proteinExistence type="predicted"/>
<feature type="compositionally biased region" description="Basic and acidic residues" evidence="1">
    <location>
        <begin position="64"/>
        <end position="79"/>
    </location>
</feature>
<evidence type="ECO:0000313" key="3">
    <source>
        <dbReference type="Proteomes" id="UP000314294"/>
    </source>
</evidence>
<feature type="region of interest" description="Disordered" evidence="1">
    <location>
        <begin position="55"/>
        <end position="79"/>
    </location>
</feature>
<sequence length="79" mass="9230">MNRMDLHNTRQQILQILENSALRVFVRRRQKGCRLISNEFDRNPMSIDRLLLRLHPSGPSKPQLKGDAHLRSERTPASN</sequence>
<evidence type="ECO:0000313" key="2">
    <source>
        <dbReference type="EMBL" id="TNN44742.1"/>
    </source>
</evidence>
<organism evidence="2 3">
    <name type="scientific">Liparis tanakae</name>
    <name type="common">Tanaka's snailfish</name>
    <dbReference type="NCBI Taxonomy" id="230148"/>
    <lineage>
        <taxon>Eukaryota</taxon>
        <taxon>Metazoa</taxon>
        <taxon>Chordata</taxon>
        <taxon>Craniata</taxon>
        <taxon>Vertebrata</taxon>
        <taxon>Euteleostomi</taxon>
        <taxon>Actinopterygii</taxon>
        <taxon>Neopterygii</taxon>
        <taxon>Teleostei</taxon>
        <taxon>Neoteleostei</taxon>
        <taxon>Acanthomorphata</taxon>
        <taxon>Eupercaria</taxon>
        <taxon>Perciformes</taxon>
        <taxon>Cottioidei</taxon>
        <taxon>Cottales</taxon>
        <taxon>Liparidae</taxon>
        <taxon>Liparis</taxon>
    </lineage>
</organism>
<comment type="caution">
    <text evidence="2">The sequence shown here is derived from an EMBL/GenBank/DDBJ whole genome shotgun (WGS) entry which is preliminary data.</text>
</comment>
<protein>
    <submittedName>
        <fullName evidence="2">Uncharacterized protein</fullName>
    </submittedName>
</protein>
<name>A0A4Z2FWN3_9TELE</name>
<keyword evidence="3" id="KW-1185">Reference proteome</keyword>
<reference evidence="2 3" key="1">
    <citation type="submission" date="2019-03" db="EMBL/GenBank/DDBJ databases">
        <title>First draft genome of Liparis tanakae, snailfish: a comprehensive survey of snailfish specific genes.</title>
        <authorList>
            <person name="Kim W."/>
            <person name="Song I."/>
            <person name="Jeong J.-H."/>
            <person name="Kim D."/>
            <person name="Kim S."/>
            <person name="Ryu S."/>
            <person name="Song J.Y."/>
            <person name="Lee S.K."/>
        </authorList>
    </citation>
    <scope>NUCLEOTIDE SEQUENCE [LARGE SCALE GENOMIC DNA]</scope>
    <source>
        <tissue evidence="2">Muscle</tissue>
    </source>
</reference>
<evidence type="ECO:0000256" key="1">
    <source>
        <dbReference type="SAM" id="MobiDB-lite"/>
    </source>
</evidence>
<gene>
    <name evidence="2" type="ORF">EYF80_045042</name>
</gene>
<dbReference type="Proteomes" id="UP000314294">
    <property type="component" value="Unassembled WGS sequence"/>
</dbReference>
<dbReference type="AlphaFoldDB" id="A0A4Z2FWN3"/>
<accession>A0A4Z2FWN3</accession>